<name>X1IP59_9ZZZZ</name>
<reference evidence="4" key="1">
    <citation type="journal article" date="2014" name="Front. Microbiol.">
        <title>High frequency of phylogenetically diverse reductive dehalogenase-homologous genes in deep subseafloor sedimentary metagenomes.</title>
        <authorList>
            <person name="Kawai M."/>
            <person name="Futagami T."/>
            <person name="Toyoda A."/>
            <person name="Takaki Y."/>
            <person name="Nishi S."/>
            <person name="Hori S."/>
            <person name="Arai W."/>
            <person name="Tsubouchi T."/>
            <person name="Morono Y."/>
            <person name="Uchiyama I."/>
            <person name="Ito T."/>
            <person name="Fujiyama A."/>
            <person name="Inagaki F."/>
            <person name="Takami H."/>
        </authorList>
    </citation>
    <scope>NUCLEOTIDE SEQUENCE</scope>
    <source>
        <strain evidence="4">Expedition CK06-06</strain>
    </source>
</reference>
<dbReference type="InterPro" id="IPR001611">
    <property type="entry name" value="Leu-rich_rpt"/>
</dbReference>
<dbReference type="GO" id="GO:0005737">
    <property type="term" value="C:cytoplasm"/>
    <property type="evidence" value="ECO:0007669"/>
    <property type="project" value="TreeGrafter"/>
</dbReference>
<dbReference type="Gene3D" id="3.80.10.10">
    <property type="entry name" value="Ribonuclease Inhibitor"/>
    <property type="match status" value="1"/>
</dbReference>
<dbReference type="Pfam" id="PF23598">
    <property type="entry name" value="LRR_14"/>
    <property type="match status" value="1"/>
</dbReference>
<dbReference type="PANTHER" id="PTHR48051">
    <property type="match status" value="1"/>
</dbReference>
<feature type="non-terminal residue" evidence="4">
    <location>
        <position position="1"/>
    </location>
</feature>
<gene>
    <name evidence="4" type="ORF">S03H2_51154</name>
</gene>
<sequence length="261" mass="29740">DPKSGRQRLFVQTSDGKEFTSIDCVHAAICQVPVGEIGEVEGEMRGAETQEEIEQIWERYESTEELPFDLNVDEKWFAFKSWAQGIAESGWNAIDLMSEMDAINPAFPIAHEILSFVVNRDPKYLDEYMSHVEKECKNHKPCVLARLDKIKTENMDANALVTLKAFEDEYEPVKSLNLSKKKLKAVPSNVGNVKNLEKLYLDGNKLKTLPESVGNLKNLKMLYLHRNELDTIPENVGNLKRLKYLDLGKNELKTLQGRIQA</sequence>
<organism evidence="4">
    <name type="scientific">marine sediment metagenome</name>
    <dbReference type="NCBI Taxonomy" id="412755"/>
    <lineage>
        <taxon>unclassified sequences</taxon>
        <taxon>metagenomes</taxon>
        <taxon>ecological metagenomes</taxon>
    </lineage>
</organism>
<dbReference type="PANTHER" id="PTHR48051:SF12">
    <property type="entry name" value="LEUCINE-RICH REPEAT-CONTAINING PROTEIN 28"/>
    <property type="match status" value="1"/>
</dbReference>
<dbReference type="InterPro" id="IPR003591">
    <property type="entry name" value="Leu-rich_rpt_typical-subtyp"/>
</dbReference>
<evidence type="ECO:0000313" key="4">
    <source>
        <dbReference type="EMBL" id="GAH71015.1"/>
    </source>
</evidence>
<keyword evidence="2" id="KW-0677">Repeat</keyword>
<dbReference type="AlphaFoldDB" id="X1IP59"/>
<evidence type="ECO:0000259" key="3">
    <source>
        <dbReference type="Pfam" id="PF23598"/>
    </source>
</evidence>
<feature type="non-terminal residue" evidence="4">
    <location>
        <position position="261"/>
    </location>
</feature>
<protein>
    <recommendedName>
        <fullName evidence="3">Disease resistance R13L4/SHOC-2-like LRR domain-containing protein</fullName>
    </recommendedName>
</protein>
<dbReference type="InterPro" id="IPR055414">
    <property type="entry name" value="LRR_R13L4/SHOC2-like"/>
</dbReference>
<dbReference type="InterPro" id="IPR050216">
    <property type="entry name" value="LRR_domain-containing"/>
</dbReference>
<feature type="domain" description="Disease resistance R13L4/SHOC-2-like LRR" evidence="3">
    <location>
        <begin position="174"/>
        <end position="249"/>
    </location>
</feature>
<dbReference type="PROSITE" id="PS51450">
    <property type="entry name" value="LRR"/>
    <property type="match status" value="1"/>
</dbReference>
<proteinExistence type="predicted"/>
<keyword evidence="1" id="KW-0433">Leucine-rich repeat</keyword>
<dbReference type="EMBL" id="BARU01032430">
    <property type="protein sequence ID" value="GAH71015.1"/>
    <property type="molecule type" value="Genomic_DNA"/>
</dbReference>
<dbReference type="SUPFAM" id="SSF52075">
    <property type="entry name" value="Outer arm dynein light chain 1"/>
    <property type="match status" value="1"/>
</dbReference>
<dbReference type="InterPro" id="IPR032675">
    <property type="entry name" value="LRR_dom_sf"/>
</dbReference>
<evidence type="ECO:0000256" key="2">
    <source>
        <dbReference type="ARBA" id="ARBA00022737"/>
    </source>
</evidence>
<evidence type="ECO:0000256" key="1">
    <source>
        <dbReference type="ARBA" id="ARBA00022614"/>
    </source>
</evidence>
<dbReference type="SMART" id="SM00369">
    <property type="entry name" value="LRR_TYP"/>
    <property type="match status" value="3"/>
</dbReference>
<comment type="caution">
    <text evidence="4">The sequence shown here is derived from an EMBL/GenBank/DDBJ whole genome shotgun (WGS) entry which is preliminary data.</text>
</comment>
<accession>X1IP59</accession>